<evidence type="ECO:0000256" key="8">
    <source>
        <dbReference type="SAM" id="Phobius"/>
    </source>
</evidence>
<accession>A0A917WRW7</accession>
<feature type="transmembrane region" description="Helical" evidence="8">
    <location>
        <begin position="270"/>
        <end position="295"/>
    </location>
</feature>
<reference evidence="9" key="2">
    <citation type="submission" date="2020-09" db="EMBL/GenBank/DDBJ databases">
        <authorList>
            <person name="Sun Q."/>
            <person name="Zhou Y."/>
        </authorList>
    </citation>
    <scope>NUCLEOTIDE SEQUENCE</scope>
    <source>
        <strain evidence="9">CGMCC 1.6333</strain>
    </source>
</reference>
<name>A0A917WRW7_9BACI</name>
<dbReference type="Pfam" id="PF03845">
    <property type="entry name" value="Spore_permease"/>
    <property type="match status" value="1"/>
</dbReference>
<evidence type="ECO:0000256" key="5">
    <source>
        <dbReference type="ARBA" id="ARBA00022692"/>
    </source>
</evidence>
<dbReference type="OrthoDB" id="2078716at2"/>
<comment type="similarity">
    <text evidence="2">Belongs to the amino acid-polyamine-organocation (APC) superfamily. Spore germination protein (SGP) (TC 2.A.3.9) family.</text>
</comment>
<evidence type="ECO:0000256" key="3">
    <source>
        <dbReference type="ARBA" id="ARBA00022448"/>
    </source>
</evidence>
<dbReference type="EMBL" id="BMLG01000002">
    <property type="protein sequence ID" value="GGM24365.1"/>
    <property type="molecule type" value="Genomic_DNA"/>
</dbReference>
<dbReference type="RefSeq" id="WP_117153148.1">
    <property type="nucleotide sequence ID" value="NZ_BMLG01000002.1"/>
</dbReference>
<evidence type="ECO:0000256" key="1">
    <source>
        <dbReference type="ARBA" id="ARBA00004141"/>
    </source>
</evidence>
<dbReference type="GO" id="GO:0016020">
    <property type="term" value="C:membrane"/>
    <property type="evidence" value="ECO:0007669"/>
    <property type="project" value="UniProtKB-SubCell"/>
</dbReference>
<dbReference type="GO" id="GO:0009847">
    <property type="term" value="P:spore germination"/>
    <property type="evidence" value="ECO:0007669"/>
    <property type="project" value="InterPro"/>
</dbReference>
<feature type="transmembrane region" description="Helical" evidence="8">
    <location>
        <begin position="184"/>
        <end position="205"/>
    </location>
</feature>
<protein>
    <submittedName>
        <fullName evidence="9">Germination protein</fullName>
    </submittedName>
</protein>
<feature type="transmembrane region" description="Helical" evidence="8">
    <location>
        <begin position="81"/>
        <end position="101"/>
    </location>
</feature>
<comment type="caution">
    <text evidence="9">The sequence shown here is derived from an EMBL/GenBank/DDBJ whole genome shotgun (WGS) entry which is preliminary data.</text>
</comment>
<feature type="transmembrane region" description="Helical" evidence="8">
    <location>
        <begin position="147"/>
        <end position="164"/>
    </location>
</feature>
<feature type="transmembrane region" description="Helical" evidence="8">
    <location>
        <begin position="12"/>
        <end position="34"/>
    </location>
</feature>
<evidence type="ECO:0000313" key="10">
    <source>
        <dbReference type="Proteomes" id="UP000618460"/>
    </source>
</evidence>
<comment type="subcellular location">
    <subcellularLocation>
        <location evidence="1">Membrane</location>
        <topology evidence="1">Multi-pass membrane protein</topology>
    </subcellularLocation>
</comment>
<keyword evidence="5 8" id="KW-0812">Transmembrane</keyword>
<feature type="transmembrane region" description="Helical" evidence="8">
    <location>
        <begin position="217"/>
        <end position="240"/>
    </location>
</feature>
<feature type="transmembrane region" description="Helical" evidence="8">
    <location>
        <begin position="121"/>
        <end position="138"/>
    </location>
</feature>
<keyword evidence="7 8" id="KW-0472">Membrane</keyword>
<dbReference type="InterPro" id="IPR004761">
    <property type="entry name" value="Spore_GerAB"/>
</dbReference>
<evidence type="ECO:0000256" key="7">
    <source>
        <dbReference type="ARBA" id="ARBA00023136"/>
    </source>
</evidence>
<keyword evidence="4" id="KW-0309">Germination</keyword>
<feature type="transmembrane region" description="Helical" evidence="8">
    <location>
        <begin position="307"/>
        <end position="331"/>
    </location>
</feature>
<proteinExistence type="inferred from homology"/>
<keyword evidence="3" id="KW-0813">Transport</keyword>
<keyword evidence="10" id="KW-1185">Reference proteome</keyword>
<evidence type="ECO:0000313" key="9">
    <source>
        <dbReference type="EMBL" id="GGM24365.1"/>
    </source>
</evidence>
<gene>
    <name evidence="9" type="ORF">GCM10011351_07650</name>
</gene>
<evidence type="ECO:0000256" key="6">
    <source>
        <dbReference type="ARBA" id="ARBA00022989"/>
    </source>
</evidence>
<dbReference type="PANTHER" id="PTHR34975:SF2">
    <property type="entry name" value="SPORE GERMINATION PROTEIN A2"/>
    <property type="match status" value="1"/>
</dbReference>
<keyword evidence="6 8" id="KW-1133">Transmembrane helix</keyword>
<reference evidence="9" key="1">
    <citation type="journal article" date="2014" name="Int. J. Syst. Evol. Microbiol.">
        <title>Complete genome sequence of Corynebacterium casei LMG S-19264T (=DSM 44701T), isolated from a smear-ripened cheese.</title>
        <authorList>
            <consortium name="US DOE Joint Genome Institute (JGI-PGF)"/>
            <person name="Walter F."/>
            <person name="Albersmeier A."/>
            <person name="Kalinowski J."/>
            <person name="Ruckert C."/>
        </authorList>
    </citation>
    <scope>NUCLEOTIDE SEQUENCE</scope>
    <source>
        <strain evidence="9">CGMCC 1.6333</strain>
    </source>
</reference>
<sequence length="369" mass="41293">MLENGRISIKQLASLVIFFTIGSSILVAPSGLAQAAEKDAWISSILGVLIGLLFVTLYNSLQKEFPDKTLVQCSEIILGKWLGKLVALSFLSYFFILASVLLREIGDFVTTQIMLDTPIEAILILFAVVVMIGVRLGLETYSRATEIFFPWVFILFTLLITFSAPEIDITKVQPLLGNGFKPVLQATFPFLGLPFLELVVFLMILPYVKNQNKAGKAFLIGTLIGGLTLIIITVACLLVLGPDLTARNNYPSYVLGKKMRITEILERLEVIVAIIWFLTIFFKLVICFYATTLGLAQMLRLKDYRSLVYPLGMILVILAIIISPNVTYFHYIMEKTWTPYSLTYGLFLPLLLLVVSRVRKSTGSLNKRK</sequence>
<feature type="transmembrane region" description="Helical" evidence="8">
    <location>
        <begin position="337"/>
        <end position="358"/>
    </location>
</feature>
<dbReference type="Gene3D" id="1.20.1740.10">
    <property type="entry name" value="Amino acid/polyamine transporter I"/>
    <property type="match status" value="1"/>
</dbReference>
<evidence type="ECO:0000256" key="4">
    <source>
        <dbReference type="ARBA" id="ARBA00022544"/>
    </source>
</evidence>
<evidence type="ECO:0000256" key="2">
    <source>
        <dbReference type="ARBA" id="ARBA00007998"/>
    </source>
</evidence>
<organism evidence="9 10">
    <name type="scientific">Paraliobacillus quinghaiensis</name>
    <dbReference type="NCBI Taxonomy" id="470815"/>
    <lineage>
        <taxon>Bacteria</taxon>
        <taxon>Bacillati</taxon>
        <taxon>Bacillota</taxon>
        <taxon>Bacilli</taxon>
        <taxon>Bacillales</taxon>
        <taxon>Bacillaceae</taxon>
        <taxon>Paraliobacillus</taxon>
    </lineage>
</organism>
<dbReference type="AlphaFoldDB" id="A0A917WRW7"/>
<feature type="transmembrane region" description="Helical" evidence="8">
    <location>
        <begin position="40"/>
        <end position="61"/>
    </location>
</feature>
<dbReference type="PANTHER" id="PTHR34975">
    <property type="entry name" value="SPORE GERMINATION PROTEIN A2"/>
    <property type="match status" value="1"/>
</dbReference>
<dbReference type="NCBIfam" id="TIGR00912">
    <property type="entry name" value="2A0309"/>
    <property type="match status" value="1"/>
</dbReference>
<dbReference type="Proteomes" id="UP000618460">
    <property type="component" value="Unassembled WGS sequence"/>
</dbReference>